<feature type="coiled-coil region" evidence="4">
    <location>
        <begin position="139"/>
        <end position="166"/>
    </location>
</feature>
<feature type="compositionally biased region" description="Polar residues" evidence="5">
    <location>
        <begin position="10"/>
        <end position="33"/>
    </location>
</feature>
<dbReference type="Proteomes" id="UP000019132">
    <property type="component" value="Unassembled WGS sequence"/>
</dbReference>
<reference evidence="8" key="1">
    <citation type="journal article" date="2010" name="Genome Biol.">
        <title>Genome sequence of the necrotrophic plant pathogen Pythium ultimum reveals original pathogenicity mechanisms and effector repertoire.</title>
        <authorList>
            <person name="Levesque C.A."/>
            <person name="Brouwer H."/>
            <person name="Cano L."/>
            <person name="Hamilton J.P."/>
            <person name="Holt C."/>
            <person name="Huitema E."/>
            <person name="Raffaele S."/>
            <person name="Robideau G.P."/>
            <person name="Thines M."/>
            <person name="Win J."/>
            <person name="Zerillo M.M."/>
            <person name="Beakes G.W."/>
            <person name="Boore J.L."/>
            <person name="Busam D."/>
            <person name="Dumas B."/>
            <person name="Ferriera S."/>
            <person name="Fuerstenberg S.I."/>
            <person name="Gachon C.M."/>
            <person name="Gaulin E."/>
            <person name="Govers F."/>
            <person name="Grenville-Briggs L."/>
            <person name="Horner N."/>
            <person name="Hostetler J."/>
            <person name="Jiang R.H."/>
            <person name="Johnson J."/>
            <person name="Krajaejun T."/>
            <person name="Lin H."/>
            <person name="Meijer H.J."/>
            <person name="Moore B."/>
            <person name="Morris P."/>
            <person name="Phuntmart V."/>
            <person name="Puiu D."/>
            <person name="Shetty J."/>
            <person name="Stajich J.E."/>
            <person name="Tripathy S."/>
            <person name="Wawra S."/>
            <person name="van West P."/>
            <person name="Whitty B.R."/>
            <person name="Coutinho P.M."/>
            <person name="Henrissat B."/>
            <person name="Martin F."/>
            <person name="Thomas P.D."/>
            <person name="Tyler B.M."/>
            <person name="De Vries R.P."/>
            <person name="Kamoun S."/>
            <person name="Yandell M."/>
            <person name="Tisserat N."/>
            <person name="Buell C.R."/>
        </authorList>
    </citation>
    <scope>NUCLEOTIDE SEQUENCE</scope>
    <source>
        <strain evidence="8">DAOM:BR144</strain>
    </source>
</reference>
<name>K3WA94_GLOUD</name>
<evidence type="ECO:0000313" key="7">
    <source>
        <dbReference type="EnsemblProtists" id="PYU1_T001885"/>
    </source>
</evidence>
<evidence type="ECO:0000256" key="5">
    <source>
        <dbReference type="SAM" id="MobiDB-lite"/>
    </source>
</evidence>
<evidence type="ECO:0000259" key="6">
    <source>
        <dbReference type="PROSITE" id="PS50217"/>
    </source>
</evidence>
<dbReference type="OMA" id="HEHEKGC"/>
<keyword evidence="1" id="KW-0805">Transcription regulation</keyword>
<dbReference type="Gene3D" id="1.20.5.170">
    <property type="match status" value="2"/>
</dbReference>
<dbReference type="AlphaFoldDB" id="K3WA94"/>
<dbReference type="VEuPathDB" id="FungiDB:PYU1_G001883"/>
<sequence length="343" mass="37948">MVLPPIGPLFTSNPHRQLASETPASSSSAQGVTTSTHELLLNSLRTPTGIYAHAYLSGAFPSSSPVKKDMHTAGGILAASTAKKNYASKKSAAMSVLSLDSPKSHSSSLFADAASSPTCEDEKLRLSRERNRLHAQRTRIRKRELLESLKERIQALQCEHGLLKQAYEFHATAVCLLSLGNECDHPSIKRLEEVSDAAMELFDTTTKLHACLDDDEDIDEDVETNSVVVHEKGCEYYDDNDQDSHSDSGASCSCSSADHESAQLNGNGKRLHSTSALLGSKEEREQLRRERNRLHARRARLRKKLVLERSQQAVQELRKRNELLRERLTVLISSIYGANQLCS</sequence>
<evidence type="ECO:0000256" key="2">
    <source>
        <dbReference type="ARBA" id="ARBA00023125"/>
    </source>
</evidence>
<keyword evidence="4" id="KW-0175">Coiled coil</keyword>
<dbReference type="PROSITE" id="PS50217">
    <property type="entry name" value="BZIP"/>
    <property type="match status" value="2"/>
</dbReference>
<dbReference type="InterPro" id="IPR004827">
    <property type="entry name" value="bZIP"/>
</dbReference>
<keyword evidence="2" id="KW-0238">DNA-binding</keyword>
<dbReference type="PANTHER" id="PTHR23351:SF24">
    <property type="entry name" value="ACTIVATING TRANSCRIPTION FACTOR 3-RELATED"/>
    <property type="match status" value="1"/>
</dbReference>
<protein>
    <recommendedName>
        <fullName evidence="6">BZIP domain-containing protein</fullName>
    </recommendedName>
</protein>
<evidence type="ECO:0000313" key="8">
    <source>
        <dbReference type="Proteomes" id="UP000019132"/>
    </source>
</evidence>
<organism evidence="7 8">
    <name type="scientific">Globisporangium ultimum (strain ATCC 200006 / CBS 805.95 / DAOM BR144)</name>
    <name type="common">Pythium ultimum</name>
    <dbReference type="NCBI Taxonomy" id="431595"/>
    <lineage>
        <taxon>Eukaryota</taxon>
        <taxon>Sar</taxon>
        <taxon>Stramenopiles</taxon>
        <taxon>Oomycota</taxon>
        <taxon>Peronosporomycetes</taxon>
        <taxon>Pythiales</taxon>
        <taxon>Pythiaceae</taxon>
        <taxon>Globisporangium</taxon>
    </lineage>
</organism>
<dbReference type="SUPFAM" id="SSF57959">
    <property type="entry name" value="Leucine zipper domain"/>
    <property type="match status" value="2"/>
</dbReference>
<dbReference type="GO" id="GO:0006357">
    <property type="term" value="P:regulation of transcription by RNA polymerase II"/>
    <property type="evidence" value="ECO:0007669"/>
    <property type="project" value="InterPro"/>
</dbReference>
<dbReference type="PANTHER" id="PTHR23351">
    <property type="entry name" value="FOS TRANSCRIPTION FACTOR-RELATED"/>
    <property type="match status" value="1"/>
</dbReference>
<dbReference type="CDD" id="cd14809">
    <property type="entry name" value="bZIP_AUREO-like"/>
    <property type="match status" value="1"/>
</dbReference>
<proteinExistence type="predicted"/>
<dbReference type="InParanoid" id="K3WA94"/>
<dbReference type="SMART" id="SM00338">
    <property type="entry name" value="BRLZ"/>
    <property type="match status" value="2"/>
</dbReference>
<feature type="region of interest" description="Disordered" evidence="5">
    <location>
        <begin position="263"/>
        <end position="290"/>
    </location>
</feature>
<dbReference type="InterPro" id="IPR000837">
    <property type="entry name" value="AP-1"/>
</dbReference>
<evidence type="ECO:0000256" key="3">
    <source>
        <dbReference type="ARBA" id="ARBA00023163"/>
    </source>
</evidence>
<accession>K3WA94</accession>
<dbReference type="EnsemblProtists" id="PYU1_T001885">
    <property type="protein sequence ID" value="PYU1_T001885"/>
    <property type="gene ID" value="PYU1_G001883"/>
</dbReference>
<dbReference type="EMBL" id="GL376634">
    <property type="status" value="NOT_ANNOTATED_CDS"/>
    <property type="molecule type" value="Genomic_DNA"/>
</dbReference>
<evidence type="ECO:0000256" key="1">
    <source>
        <dbReference type="ARBA" id="ARBA00023015"/>
    </source>
</evidence>
<evidence type="ECO:0000256" key="4">
    <source>
        <dbReference type="SAM" id="Coils"/>
    </source>
</evidence>
<dbReference type="InterPro" id="IPR046347">
    <property type="entry name" value="bZIP_sf"/>
</dbReference>
<reference evidence="7" key="3">
    <citation type="submission" date="2015-02" db="UniProtKB">
        <authorList>
            <consortium name="EnsemblProtists"/>
        </authorList>
    </citation>
    <scope>IDENTIFICATION</scope>
    <source>
        <strain evidence="7">DAOM BR144</strain>
    </source>
</reference>
<keyword evidence="8" id="KW-1185">Reference proteome</keyword>
<dbReference type="GO" id="GO:0003700">
    <property type="term" value="F:DNA-binding transcription factor activity"/>
    <property type="evidence" value="ECO:0007669"/>
    <property type="project" value="InterPro"/>
</dbReference>
<dbReference type="STRING" id="431595.K3WA94"/>
<keyword evidence="3" id="KW-0804">Transcription</keyword>
<feature type="domain" description="BZIP" evidence="6">
    <location>
        <begin position="121"/>
        <end position="165"/>
    </location>
</feature>
<feature type="domain" description="BZIP" evidence="6">
    <location>
        <begin position="282"/>
        <end position="331"/>
    </location>
</feature>
<feature type="compositionally biased region" description="Basic and acidic residues" evidence="5">
    <location>
        <begin position="280"/>
        <end position="289"/>
    </location>
</feature>
<dbReference type="HOGENOM" id="CLU_051947_0_0_1"/>
<dbReference type="GO" id="GO:0003677">
    <property type="term" value="F:DNA binding"/>
    <property type="evidence" value="ECO:0007669"/>
    <property type="project" value="UniProtKB-KW"/>
</dbReference>
<dbReference type="eggNOG" id="ENOG502S0JH">
    <property type="taxonomic scope" value="Eukaryota"/>
</dbReference>
<feature type="region of interest" description="Disordered" evidence="5">
    <location>
        <begin position="1"/>
        <end position="33"/>
    </location>
</feature>
<reference evidence="8" key="2">
    <citation type="submission" date="2010-04" db="EMBL/GenBank/DDBJ databases">
        <authorList>
            <person name="Buell R."/>
            <person name="Hamilton J."/>
            <person name="Hostetler J."/>
        </authorList>
    </citation>
    <scope>NUCLEOTIDE SEQUENCE [LARGE SCALE GENOMIC DNA]</scope>
    <source>
        <strain evidence="8">DAOM:BR144</strain>
    </source>
</reference>